<sequence>MNYRSIVFYTTHETQAECLLGIAGTIVFWDILLSPTHNRSVASQICYWPIQDLFRTTAFITAMAATRQLKMNEEEQAFWLACLSVSCLLIGPVYKYNQITSKIGKFFRGLWQYLRSFGSSVYKFIDDWFLHYFRVMGNRTLEFFQYWIYFQWWKDLRAWGSRNIYTPLAKKLAVIWDGFVYVFGGYWMLPALQFCGRQAKKASFIALGYLNQLAIIIGNSVLWPVAVICYDQLKAGYLIFHAAAVQPVIDVVYLKYKYVEDLTYIHVLGPVCQTVIDHVPEKNPFADDSESELQEFIPDGSEAASDSEFSTLSAPETDDEEHAFAKGLRKIAISDSESDNEELSLHHRRSRNVKK</sequence>
<evidence type="ECO:0000313" key="1">
    <source>
        <dbReference type="Proteomes" id="UP000887579"/>
    </source>
</evidence>
<organism evidence="1 2">
    <name type="scientific">Panagrolaimus sp. ES5</name>
    <dbReference type="NCBI Taxonomy" id="591445"/>
    <lineage>
        <taxon>Eukaryota</taxon>
        <taxon>Metazoa</taxon>
        <taxon>Ecdysozoa</taxon>
        <taxon>Nematoda</taxon>
        <taxon>Chromadorea</taxon>
        <taxon>Rhabditida</taxon>
        <taxon>Tylenchina</taxon>
        <taxon>Panagrolaimomorpha</taxon>
        <taxon>Panagrolaimoidea</taxon>
        <taxon>Panagrolaimidae</taxon>
        <taxon>Panagrolaimus</taxon>
    </lineage>
</organism>
<accession>A0AC34G6G3</accession>
<protein>
    <submittedName>
        <fullName evidence="2">Uncharacterized protein</fullName>
    </submittedName>
</protein>
<dbReference type="Proteomes" id="UP000887579">
    <property type="component" value="Unplaced"/>
</dbReference>
<proteinExistence type="predicted"/>
<name>A0AC34G6G3_9BILA</name>
<reference evidence="2" key="1">
    <citation type="submission" date="2022-11" db="UniProtKB">
        <authorList>
            <consortium name="WormBaseParasite"/>
        </authorList>
    </citation>
    <scope>IDENTIFICATION</scope>
</reference>
<dbReference type="WBParaSite" id="ES5_v2.g24951.t1">
    <property type="protein sequence ID" value="ES5_v2.g24951.t1"/>
    <property type="gene ID" value="ES5_v2.g24951"/>
</dbReference>
<evidence type="ECO:0000313" key="2">
    <source>
        <dbReference type="WBParaSite" id="ES5_v2.g24951.t1"/>
    </source>
</evidence>